<sequence>MGLFSREAQTVEVAGRALRCQVCSYELFWHERAQLHGGLATFFGMEWTSPTADCYLCGQCGYVHWFIPLKE</sequence>
<evidence type="ECO:0008006" key="3">
    <source>
        <dbReference type="Google" id="ProtNLM"/>
    </source>
</evidence>
<organism evidence="1 2">
    <name type="scientific">Roseisolibacter agri</name>
    <dbReference type="NCBI Taxonomy" id="2014610"/>
    <lineage>
        <taxon>Bacteria</taxon>
        <taxon>Pseudomonadati</taxon>
        <taxon>Gemmatimonadota</taxon>
        <taxon>Gemmatimonadia</taxon>
        <taxon>Gemmatimonadales</taxon>
        <taxon>Gemmatimonadaceae</taxon>
        <taxon>Roseisolibacter</taxon>
    </lineage>
</organism>
<dbReference type="AlphaFoldDB" id="A0AA37Q3I3"/>
<name>A0AA37Q3I3_9BACT</name>
<reference evidence="1" key="1">
    <citation type="submission" date="2022-08" db="EMBL/GenBank/DDBJ databases">
        <title>Draft genome sequencing of Roseisolibacter agri AW1220.</title>
        <authorList>
            <person name="Tobiishi Y."/>
            <person name="Tonouchi A."/>
        </authorList>
    </citation>
    <scope>NUCLEOTIDE SEQUENCE</scope>
    <source>
        <strain evidence="1">AW1220</strain>
    </source>
</reference>
<accession>A0AA37Q3I3</accession>
<protein>
    <recommendedName>
        <fullName evidence="3">DNA-binding protein</fullName>
    </recommendedName>
</protein>
<keyword evidence="2" id="KW-1185">Reference proteome</keyword>
<dbReference type="RefSeq" id="WP_284350354.1">
    <property type="nucleotide sequence ID" value="NZ_BRXS01000003.1"/>
</dbReference>
<comment type="caution">
    <text evidence="1">The sequence shown here is derived from an EMBL/GenBank/DDBJ whole genome shotgun (WGS) entry which is preliminary data.</text>
</comment>
<dbReference type="Proteomes" id="UP001161325">
    <property type="component" value="Unassembled WGS sequence"/>
</dbReference>
<evidence type="ECO:0000313" key="1">
    <source>
        <dbReference type="EMBL" id="GLC25895.1"/>
    </source>
</evidence>
<dbReference type="EMBL" id="BRXS01000003">
    <property type="protein sequence ID" value="GLC25895.1"/>
    <property type="molecule type" value="Genomic_DNA"/>
</dbReference>
<evidence type="ECO:0000313" key="2">
    <source>
        <dbReference type="Proteomes" id="UP001161325"/>
    </source>
</evidence>
<proteinExistence type="predicted"/>
<gene>
    <name evidence="1" type="ORF">rosag_24080</name>
</gene>